<dbReference type="CDD" id="cd07572">
    <property type="entry name" value="nit"/>
    <property type="match status" value="1"/>
</dbReference>
<feature type="region of interest" description="Disordered" evidence="8">
    <location>
        <begin position="703"/>
        <end position="728"/>
    </location>
</feature>
<feature type="region of interest" description="Disordered" evidence="8">
    <location>
        <begin position="1287"/>
        <end position="1306"/>
    </location>
</feature>
<feature type="compositionally biased region" description="Low complexity" evidence="8">
    <location>
        <begin position="1771"/>
        <end position="1785"/>
    </location>
</feature>
<evidence type="ECO:0000256" key="7">
    <source>
        <dbReference type="ARBA" id="ARBA00048745"/>
    </source>
</evidence>
<feature type="region of interest" description="Disordered" evidence="8">
    <location>
        <begin position="1601"/>
        <end position="1620"/>
    </location>
</feature>
<dbReference type="InterPro" id="IPR003010">
    <property type="entry name" value="C-N_Hydrolase"/>
</dbReference>
<dbReference type="EMBL" id="KB534020">
    <property type="protein sequence ID" value="EMP34101.1"/>
    <property type="molecule type" value="Genomic_DNA"/>
</dbReference>
<feature type="region of interest" description="Disordered" evidence="8">
    <location>
        <begin position="1771"/>
        <end position="1795"/>
    </location>
</feature>
<feature type="compositionally biased region" description="Polar residues" evidence="8">
    <location>
        <begin position="1"/>
        <end position="19"/>
    </location>
</feature>
<evidence type="ECO:0000313" key="11">
    <source>
        <dbReference type="Proteomes" id="UP000031443"/>
    </source>
</evidence>
<dbReference type="Pfam" id="PF00795">
    <property type="entry name" value="CN_hydrolase"/>
    <property type="match status" value="2"/>
</dbReference>
<evidence type="ECO:0000256" key="3">
    <source>
        <dbReference type="ARBA" id="ARBA00023054"/>
    </source>
</evidence>
<dbReference type="eggNOG" id="KOG1103">
    <property type="taxonomic scope" value="Eukaryota"/>
</dbReference>
<keyword evidence="2" id="KW-0378">Hydrolase</keyword>
<dbReference type="FunFam" id="3.60.110.10:FF:000002">
    <property type="entry name" value="Nitrilase family member 2"/>
    <property type="match status" value="1"/>
</dbReference>
<name>M7B810_CHEMY</name>
<dbReference type="PANTHER" id="PTHR23166:SF4">
    <property type="entry name" value="FILAMIN A-INTERACTING PROTEIN 1-LIKE"/>
    <property type="match status" value="1"/>
</dbReference>
<dbReference type="InterPro" id="IPR045254">
    <property type="entry name" value="Nit1/2_C-N_Hydrolase"/>
</dbReference>
<feature type="compositionally biased region" description="Polar residues" evidence="8">
    <location>
        <begin position="1065"/>
        <end position="1090"/>
    </location>
</feature>
<feature type="domain" description="CN hydrolase" evidence="9">
    <location>
        <begin position="1993"/>
        <end position="2257"/>
    </location>
</feature>
<evidence type="ECO:0000256" key="8">
    <source>
        <dbReference type="SAM" id="MobiDB-lite"/>
    </source>
</evidence>
<dbReference type="PANTHER" id="PTHR23166">
    <property type="entry name" value="FILAMIN/GPBP-INTERACTING PROTEIN"/>
    <property type="match status" value="1"/>
</dbReference>
<dbReference type="CDD" id="cd20788">
    <property type="entry name" value="TBC1D23_C-like"/>
    <property type="match status" value="1"/>
</dbReference>
<dbReference type="EC" id="3.5.1.3" evidence="5"/>
<comment type="similarity">
    <text evidence="1">Belongs to the carbon-nitrogen hydrolase superfamily. NIT1/NIT2 family.</text>
</comment>
<comment type="catalytic activity">
    <reaction evidence="4">
        <text>2-oxoglutaramate + H2O = 2-oxoglutarate + NH4(+)</text>
        <dbReference type="Rhea" id="RHEA:32963"/>
        <dbReference type="ChEBI" id="CHEBI:15377"/>
        <dbReference type="ChEBI" id="CHEBI:16769"/>
        <dbReference type="ChEBI" id="CHEBI:16810"/>
        <dbReference type="ChEBI" id="CHEBI:28938"/>
        <dbReference type="EC" id="3.5.1.3"/>
    </reaction>
    <physiologicalReaction direction="left-to-right" evidence="4">
        <dbReference type="Rhea" id="RHEA:32964"/>
    </physiologicalReaction>
</comment>
<protein>
    <recommendedName>
        <fullName evidence="5">omega-amidase</fullName>
        <ecNumber evidence="5">3.5.1.3</ecNumber>
    </recommendedName>
    <alternativeName>
        <fullName evidence="6">Nitrilase homolog 2</fullName>
    </alternativeName>
</protein>
<reference evidence="11" key="1">
    <citation type="journal article" date="2013" name="Nat. Genet.">
        <title>The draft genomes of soft-shell turtle and green sea turtle yield insights into the development and evolution of the turtle-specific body plan.</title>
        <authorList>
            <person name="Wang Z."/>
            <person name="Pascual-Anaya J."/>
            <person name="Zadissa A."/>
            <person name="Li W."/>
            <person name="Niimura Y."/>
            <person name="Huang Z."/>
            <person name="Li C."/>
            <person name="White S."/>
            <person name="Xiong Z."/>
            <person name="Fang D."/>
            <person name="Wang B."/>
            <person name="Ming Y."/>
            <person name="Chen Y."/>
            <person name="Zheng Y."/>
            <person name="Kuraku S."/>
            <person name="Pignatelli M."/>
            <person name="Herrero J."/>
            <person name="Beal K."/>
            <person name="Nozawa M."/>
            <person name="Li Q."/>
            <person name="Wang J."/>
            <person name="Zhang H."/>
            <person name="Yu L."/>
            <person name="Shigenobu S."/>
            <person name="Wang J."/>
            <person name="Liu J."/>
            <person name="Flicek P."/>
            <person name="Searle S."/>
            <person name="Wang J."/>
            <person name="Kuratani S."/>
            <person name="Yin Y."/>
            <person name="Aken B."/>
            <person name="Zhang G."/>
            <person name="Irie N."/>
        </authorList>
    </citation>
    <scope>NUCLEOTIDE SEQUENCE [LARGE SCALE GENOMIC DNA]</scope>
</reference>
<feature type="region of interest" description="Disordered" evidence="8">
    <location>
        <begin position="1054"/>
        <end position="1092"/>
    </location>
</feature>
<dbReference type="InterPro" id="IPR045799">
    <property type="entry name" value="TBC1D23_C"/>
</dbReference>
<comment type="catalytic activity">
    <reaction evidence="7">
        <text>2-oxosuccinamate + H2O = oxaloacetate + NH4(+)</text>
        <dbReference type="Rhea" id="RHEA:59412"/>
        <dbReference type="ChEBI" id="CHEBI:15377"/>
        <dbReference type="ChEBI" id="CHEBI:16452"/>
        <dbReference type="ChEBI" id="CHEBI:28938"/>
        <dbReference type="ChEBI" id="CHEBI:57735"/>
        <dbReference type="EC" id="3.5.1.3"/>
    </reaction>
    <physiologicalReaction direction="left-to-right" evidence="7">
        <dbReference type="Rhea" id="RHEA:59413"/>
    </physiologicalReaction>
</comment>
<evidence type="ECO:0000256" key="6">
    <source>
        <dbReference type="ARBA" id="ARBA00041576"/>
    </source>
</evidence>
<dbReference type="Gene3D" id="3.60.110.10">
    <property type="entry name" value="Carbon-nitrogen hydrolase"/>
    <property type="match status" value="1"/>
</dbReference>
<organism evidence="10 11">
    <name type="scientific">Chelonia mydas</name>
    <name type="common">Green sea-turtle</name>
    <name type="synonym">Chelonia agassizi</name>
    <dbReference type="NCBI Taxonomy" id="8469"/>
    <lineage>
        <taxon>Eukaryota</taxon>
        <taxon>Metazoa</taxon>
        <taxon>Chordata</taxon>
        <taxon>Craniata</taxon>
        <taxon>Vertebrata</taxon>
        <taxon>Euteleostomi</taxon>
        <taxon>Archelosauria</taxon>
        <taxon>Testudinata</taxon>
        <taxon>Testudines</taxon>
        <taxon>Cryptodira</taxon>
        <taxon>Durocryptodira</taxon>
        <taxon>Americhelydia</taxon>
        <taxon>Chelonioidea</taxon>
        <taxon>Cheloniidae</taxon>
        <taxon>Chelonia</taxon>
    </lineage>
</organism>
<sequence length="2302" mass="259559">MRSRSNSTESPTKSKQCQQKIRGHHEEDAPYAGRVNMKRGQNEKETSTILRSPESEKKQKRYSEKGEDLSRDDLLFLLSVLEGELQAQDEVIGVLKAEKIDLALLEAQYGFVTPKKVLEALQRDAIQTKVAQWQEDIYEKPMGELDKLVEKQKETHKRMLEQLLMSEKSHRQTLYELEDEKRKHTEYMERSDEFTSLLEQERESQSAACSGKAPGTPDWFVYLLRLQVQSIAAPVLPTATEPADAAGFRVTAVLVCIRKKKRSTCGTLETRNEALELLIQGFGSVVTYANWTKTSFIPEFRLLLESGLVFTTGEIDTAAINGKALFGRLQYSSSPRRQAYVVVVCTSDSFKVVLINNLRLKKLIDQETAYQAKKEKENNKKITKLKEELTKLKSFALMVVDEQQRLTEQLNQQSQKIQELITTAEQVHEKLTIAEAKAEEEKQKAIRLEAELQAQTNKISQEQETMMAKLTNEDSQNRQLRIKLTALTRQIDELEETNKSLRKAEEELQDIREKINRGECGNSTLMSEVEELRKRVLEMEGKDEELIKMEDQCRELNKKLEKEAEQNKNFKAEVDKLNKRIMELEKLEDAFNKSKQECYALKCNLEKEKMLTKQLSQELEGLKARIGELEAIEIKLEKTEFTLKEDLTKLKTLTVMLVDERKTMSEKIKQTEEKLQSATSQLQVEQKKVMSVTEKLIEESKKALKSKSDAEEKTSSVTKERDELKNKLKAEEEKGNDLFSKVNILRKRLQSLEAIEKEFLKNKLKETTKSSTSLQQENNKIKELAQEVERLKNKLKEMKAIEDDLMKTEDEFESLERRYINERDKAKFLSEELETVKMELARYKLVEKAESNQEQWLFKKLKEEEAKSGHLSREVDALKEKIHEYMETEDVISHLRGDHMVLQKKFTQQENKNRELAREIDSLTKELERYRRFSKSLRPSLNGRRISDLQVFSKEVQTDPADNEPPDYKSLVPLERAVINGQLYEESDNEDENNDEEQTVSFKCNSSIANAVNKKLWIPWMKSKESHPQNGKIHNKQNGNCAQPRDLVLSHTPGQPLHIKVTPDHGQNTATLEITSPTTDSPHSYTSTAVIPNCGTPKQRITIIQNTSLMPLKSKIADGYMSPEQAVPPITLATFARSQTPESCGSITPERTMSPLALTGSSSSPEQMLSPEPLEIGAKHTLFRVSPDRQSSWHFQRSNSTGSSVITTEDNKIHIHLGSPYVQALANSAKPCTPIQDNRTPALTNGIHSKPTSKITSSITITPTATPLPRQSQITIADVFQRTIPTRIPKPKSMSTTKLPVKTPTGHLNKQLQESNAGKRHIMRTVSNTYLQNGGKRATSVTTTSFAHENRFITAFRATPCLPEENKVTNTCSPSALQFSPRAPCNTSHTGTRGGIALNVVRKGDSLASWDGCLDLPEQSIIHKDCQELIDQLTVPEEEKSVLLLDIESVTTFYCKSRNVKYSSCLGWIHLLKPLVHLRIPRNDLYNCFYAIMNKYIPRDVILAQESDSREEMIRFLETSPASLDIEDIEDLFSLAQYYYSKTPTSFRKNNNSLFGSSLLGLKDDDTDLSQALCLAISVSEILQANQQQGSICDKSITECSPIDSGTPPGREAQAESMGEHQLSTYRSEDPMMLQNPSEFAQSVKSLLEAQKQSIQSGSIASGEHLCFMGSGREEEDMYMNMVLAHFLQSICDKSITECSPIDSGTPPGREAQAESMGEHQLSTYRSEDPMKNKEYVSIAKGGFMALQQHLADINVEGPENGYGHWIASTSGSRSSINSSVDGDSPNGSSDGKGVKSLVNKMTVALKTKSVNVKEKVISFIENTSTPVDRISFNLSWPDRASMERHVSSSDRLGKPYRGVKPVFSIGDEEEYDTDEIDSSSMSDDDRKEVVNIHTWINKPDVKHHFPCNEVKENGHMFPSHLLVTATHMYCLREIPSRRGLAYIQSRQALNSVVKITSKKKHPELITFKYGNSSTSGIEILAVERYLIPNADFRLALIQLHVSTVKSDNLNKACGLIRKATAQGAKVVALPECFNSPYSTKYFPEYAEKIPGESTQKLSEVAKECGIYLIGGSIPEEDAGKLYNTCTVFGPDGAMLAKHRKIHLFDINVPGKIRFQESETLSAGDSFSVFDTPYCKVGLGICYDIRFAELAQIYAQKGCQLLVYPGAFNLTTGPAHWELLQRGRESVVYKDVDSNFFLSFFECRAVDNQVYVATASPARDEKASYVAWGHSTVVNPWGEVIAKAGTEETVIYTDIETRIESFISSPVLFFNAASFETACIFNHLSFHTGTTGSGANDFLNHV</sequence>
<gene>
    <name evidence="10" type="ORF">UY3_08747</name>
</gene>
<evidence type="ECO:0000313" key="10">
    <source>
        <dbReference type="EMBL" id="EMP34101.1"/>
    </source>
</evidence>
<feature type="region of interest" description="Disordered" evidence="8">
    <location>
        <begin position="1"/>
        <end position="65"/>
    </location>
</feature>
<dbReference type="Pfam" id="PF19430">
    <property type="entry name" value="TBC1D23_C"/>
    <property type="match status" value="1"/>
</dbReference>
<dbReference type="Gene3D" id="1.20.5.1700">
    <property type="match status" value="1"/>
</dbReference>
<keyword evidence="3" id="KW-0175">Coiled coil</keyword>
<evidence type="ECO:0000256" key="1">
    <source>
        <dbReference type="ARBA" id="ARBA00010613"/>
    </source>
</evidence>
<feature type="region of interest" description="Disordered" evidence="8">
    <location>
        <begin position="1700"/>
        <end position="1728"/>
    </location>
</feature>
<dbReference type="Proteomes" id="UP000031443">
    <property type="component" value="Unassembled WGS sequence"/>
</dbReference>
<evidence type="ECO:0000256" key="4">
    <source>
        <dbReference type="ARBA" id="ARBA00036637"/>
    </source>
</evidence>
<evidence type="ECO:0000256" key="2">
    <source>
        <dbReference type="ARBA" id="ARBA00022801"/>
    </source>
</evidence>
<dbReference type="PROSITE" id="PS50263">
    <property type="entry name" value="CN_HYDROLASE"/>
    <property type="match status" value="1"/>
</dbReference>
<dbReference type="InterPro" id="IPR036526">
    <property type="entry name" value="C-N_Hydrolase_sf"/>
</dbReference>
<evidence type="ECO:0000259" key="9">
    <source>
        <dbReference type="PROSITE" id="PS50263"/>
    </source>
</evidence>
<evidence type="ECO:0000256" key="5">
    <source>
        <dbReference type="ARBA" id="ARBA00039118"/>
    </source>
</evidence>
<dbReference type="GO" id="GO:0050152">
    <property type="term" value="F:omega-amidase activity"/>
    <property type="evidence" value="ECO:0007669"/>
    <property type="project" value="UniProtKB-EC"/>
</dbReference>
<accession>M7B810</accession>
<dbReference type="Pfam" id="PF09727">
    <property type="entry name" value="CortBP2"/>
    <property type="match status" value="2"/>
</dbReference>
<proteinExistence type="inferred from homology"/>
<keyword evidence="11" id="KW-1185">Reference proteome</keyword>
<dbReference type="InterPro" id="IPR050719">
    <property type="entry name" value="Cortactin-Actin_Reg"/>
</dbReference>
<dbReference type="Gene3D" id="1.20.5.4090">
    <property type="match status" value="1"/>
</dbReference>
<dbReference type="SUPFAM" id="SSF56317">
    <property type="entry name" value="Carbon-nitrogen hydrolase"/>
    <property type="match status" value="1"/>
</dbReference>
<feature type="compositionally biased region" description="Basic and acidic residues" evidence="8">
    <location>
        <begin position="53"/>
        <end position="65"/>
    </location>
</feature>
<dbReference type="InterPro" id="IPR019131">
    <property type="entry name" value="Cortactin-binding_p2_N"/>
</dbReference>